<accession>A0A5C6D223</accession>
<dbReference type="AlphaFoldDB" id="A0A5C6D223"/>
<dbReference type="Proteomes" id="UP000318437">
    <property type="component" value="Unassembled WGS sequence"/>
</dbReference>
<reference evidence="1 2" key="1">
    <citation type="submission" date="2019-02" db="EMBL/GenBank/DDBJ databases">
        <title>Deep-cultivation of Planctomycetes and their phenomic and genomic characterization uncovers novel biology.</title>
        <authorList>
            <person name="Wiegand S."/>
            <person name="Jogler M."/>
            <person name="Boedeker C."/>
            <person name="Pinto D."/>
            <person name="Vollmers J."/>
            <person name="Rivas-Marin E."/>
            <person name="Kohn T."/>
            <person name="Peeters S.H."/>
            <person name="Heuer A."/>
            <person name="Rast P."/>
            <person name="Oberbeckmann S."/>
            <person name="Bunk B."/>
            <person name="Jeske O."/>
            <person name="Meyerdierks A."/>
            <person name="Storesund J.E."/>
            <person name="Kallscheuer N."/>
            <person name="Luecker S."/>
            <person name="Lage O.M."/>
            <person name="Pohl T."/>
            <person name="Merkel B.J."/>
            <person name="Hornburger P."/>
            <person name="Mueller R.-W."/>
            <person name="Bruemmer F."/>
            <person name="Labrenz M."/>
            <person name="Spormann A.M."/>
            <person name="Op Den Camp H."/>
            <person name="Overmann J."/>
            <person name="Amann R."/>
            <person name="Jetten M.S.M."/>
            <person name="Mascher T."/>
            <person name="Medema M.H."/>
            <person name="Devos D.P."/>
            <person name="Kaster A.-K."/>
            <person name="Ovreas L."/>
            <person name="Rohde M."/>
            <person name="Galperin M.Y."/>
            <person name="Jogler C."/>
        </authorList>
    </citation>
    <scope>NUCLEOTIDE SEQUENCE [LARGE SCALE GENOMIC DNA]</scope>
    <source>
        <strain evidence="1 2">Pla144</strain>
    </source>
</reference>
<proteinExistence type="predicted"/>
<comment type="caution">
    <text evidence="1">The sequence shown here is derived from an EMBL/GenBank/DDBJ whole genome shotgun (WGS) entry which is preliminary data.</text>
</comment>
<sequence>MRLPCLRALLFPVFVLLGEPLPLLLPTASADTFEWTNATGGKFGLASNWSNPAPLVFGPPGVGDNAEFNLADSYDVTFTQNEASDELFVTDGFVRFLSDSTSSHVY</sequence>
<gene>
    <name evidence="1" type="ORF">Pla144_09610</name>
</gene>
<evidence type="ECO:0000313" key="2">
    <source>
        <dbReference type="Proteomes" id="UP000318437"/>
    </source>
</evidence>
<dbReference type="RefSeq" id="WP_146448154.1">
    <property type="nucleotide sequence ID" value="NZ_SJPS01000001.1"/>
</dbReference>
<keyword evidence="2" id="KW-1185">Reference proteome</keyword>
<organism evidence="1 2">
    <name type="scientific">Bythopirellula polymerisocia</name>
    <dbReference type="NCBI Taxonomy" id="2528003"/>
    <lineage>
        <taxon>Bacteria</taxon>
        <taxon>Pseudomonadati</taxon>
        <taxon>Planctomycetota</taxon>
        <taxon>Planctomycetia</taxon>
        <taxon>Pirellulales</taxon>
        <taxon>Lacipirellulaceae</taxon>
        <taxon>Bythopirellula</taxon>
    </lineage>
</organism>
<evidence type="ECO:0000313" key="1">
    <source>
        <dbReference type="EMBL" id="TWU30175.1"/>
    </source>
</evidence>
<protein>
    <submittedName>
        <fullName evidence="1">Uncharacterized protein</fullName>
    </submittedName>
</protein>
<name>A0A5C6D223_9BACT</name>
<dbReference type="EMBL" id="SJPS01000001">
    <property type="protein sequence ID" value="TWU30175.1"/>
    <property type="molecule type" value="Genomic_DNA"/>
</dbReference>